<evidence type="ECO:0000313" key="2">
    <source>
        <dbReference type="Proteomes" id="UP000315366"/>
    </source>
</evidence>
<dbReference type="EMBL" id="VDER01000009">
    <property type="protein sequence ID" value="TPD52054.1"/>
    <property type="molecule type" value="Genomic_DNA"/>
</dbReference>
<keyword evidence="2" id="KW-1185">Reference proteome</keyword>
<proteinExistence type="predicted"/>
<accession>A0ACD3TSX8</accession>
<dbReference type="Proteomes" id="UP000315366">
    <property type="component" value="Unassembled WGS sequence"/>
</dbReference>
<organism evidence="1 2">
    <name type="scientific">Mycobacterium orygis</name>
    <dbReference type="NCBI Taxonomy" id="1305738"/>
    <lineage>
        <taxon>Bacteria</taxon>
        <taxon>Bacillati</taxon>
        <taxon>Actinomycetota</taxon>
        <taxon>Actinomycetes</taxon>
        <taxon>Mycobacteriales</taxon>
        <taxon>Mycobacteriaceae</taxon>
        <taxon>Mycobacterium</taxon>
        <taxon>Mycobacterium tuberculosis complex</taxon>
    </lineage>
</organism>
<gene>
    <name evidence="1" type="ORF">FHI80_07750</name>
</gene>
<sequence>MTEFLGACLGRPGVSARAEAGGSIGWRTSMPAVGPQASALAEVGGAHQSQAQKPYHDATEPLGENLRCRPAHGDSCINGHRDNPSARESSQFTAGSTAKAVTKL</sequence>
<comment type="caution">
    <text evidence="1">The sequence shown here is derived from an EMBL/GenBank/DDBJ whole genome shotgun (WGS) entry which is preliminary data.</text>
</comment>
<reference evidence="1" key="1">
    <citation type="submission" date="2019-05" db="EMBL/GenBank/DDBJ databases">
        <title>Whole genome sequence of Mycobacterium orygis isolated from a cattle in Chennai, India.</title>
        <authorList>
            <person name="Refaya A.K."/>
            <person name="Kumar N."/>
            <person name="Veerasamy M."/>
            <person name="Raj D."/>
            <person name="Balaji S."/>
            <person name="Peacock S.J."/>
            <person name="Palaniyandi K."/>
        </authorList>
    </citation>
    <scope>NUCLEOTIDE SEQUENCE</scope>
    <source>
        <strain evidence="1">NIRTAH144</strain>
    </source>
</reference>
<name>A0ACD3TSX8_9MYCO</name>
<evidence type="ECO:0000313" key="1">
    <source>
        <dbReference type="EMBL" id="TPD52054.1"/>
    </source>
</evidence>
<protein>
    <submittedName>
        <fullName evidence="1">Uncharacterized protein</fullName>
    </submittedName>
</protein>